<dbReference type="InterPro" id="IPR008278">
    <property type="entry name" value="4-PPantetheinyl_Trfase_dom"/>
</dbReference>
<dbReference type="GeneID" id="78341870"/>
<gene>
    <name evidence="3" type="ORF">A5CBH24_11520</name>
</gene>
<evidence type="ECO:0000259" key="2">
    <source>
        <dbReference type="Pfam" id="PF01648"/>
    </source>
</evidence>
<keyword evidence="4" id="KW-1185">Reference proteome</keyword>
<dbReference type="RefSeq" id="WP_141412475.1">
    <property type="nucleotide sequence ID" value="NZ_AP019735.1"/>
</dbReference>
<evidence type="ECO:0000256" key="1">
    <source>
        <dbReference type="ARBA" id="ARBA00022679"/>
    </source>
</evidence>
<reference evidence="4" key="1">
    <citation type="submission" date="2019-06" db="EMBL/GenBank/DDBJ databases">
        <title>Alistipes onderdonkii subsp. vulgaris subsp. nov., Alistipes dispar sp. nov. and Alistipes communis sp. nov., isolated from human faeces, and creation of Alistipes onderdonkii subsp. onderdonkii subsp. nov.</title>
        <authorList>
            <person name="Sakamoto M."/>
            <person name="Ikeyama N."/>
            <person name="Ogata Y."/>
            <person name="Suda W."/>
            <person name="Iino T."/>
            <person name="Hattori M."/>
            <person name="Ohkuma M."/>
        </authorList>
    </citation>
    <scope>NUCLEOTIDE SEQUENCE [LARGE SCALE GENOMIC DNA]</scope>
    <source>
        <strain evidence="4">5CBH24</strain>
    </source>
</reference>
<evidence type="ECO:0000313" key="4">
    <source>
        <dbReference type="Proteomes" id="UP000318946"/>
    </source>
</evidence>
<dbReference type="EMBL" id="AP019735">
    <property type="protein sequence ID" value="BBL03839.1"/>
    <property type="molecule type" value="Genomic_DNA"/>
</dbReference>
<organism evidence="3 4">
    <name type="scientific">Alistipes communis</name>
    <dbReference type="NCBI Taxonomy" id="2585118"/>
    <lineage>
        <taxon>Bacteria</taxon>
        <taxon>Pseudomonadati</taxon>
        <taxon>Bacteroidota</taxon>
        <taxon>Bacteroidia</taxon>
        <taxon>Bacteroidales</taxon>
        <taxon>Rikenellaceae</taxon>
        <taxon>Alistipes</taxon>
    </lineage>
</organism>
<dbReference type="SUPFAM" id="SSF56214">
    <property type="entry name" value="4'-phosphopantetheinyl transferase"/>
    <property type="match status" value="1"/>
</dbReference>
<feature type="domain" description="4'-phosphopantetheinyl transferase" evidence="2">
    <location>
        <begin position="90"/>
        <end position="154"/>
    </location>
</feature>
<evidence type="ECO:0000313" key="3">
    <source>
        <dbReference type="EMBL" id="BBL03839.1"/>
    </source>
</evidence>
<dbReference type="OrthoDB" id="1190494at2"/>
<dbReference type="Proteomes" id="UP000318946">
    <property type="component" value="Chromosome"/>
</dbReference>
<dbReference type="Gene3D" id="3.90.470.20">
    <property type="entry name" value="4'-phosphopantetheinyl transferase domain"/>
    <property type="match status" value="1"/>
</dbReference>
<dbReference type="AlphaFoldDB" id="A0A4Y1WUC6"/>
<proteinExistence type="predicted"/>
<dbReference type="GO" id="GO:0000287">
    <property type="term" value="F:magnesium ion binding"/>
    <property type="evidence" value="ECO:0007669"/>
    <property type="project" value="InterPro"/>
</dbReference>
<sequence length="186" mass="20105">MTLRCILAPLASPDTLRGQVTDADWAAAAAFPPRRRAEYLTWRAVVYRELGAVPIGYDAAGGPVLIGDPRHIGVSHGGGHAAVVISDRPCAVDIESETRRFTRAAAHFLTPAEAALGDDPRVAGVVWCAKETLYKLARRRGLDLLRDLAIERIDFAAGEVVGRVRGGEPIPMRLELREGLIVVHTL</sequence>
<keyword evidence="1" id="KW-0808">Transferase</keyword>
<name>A0A4Y1WUC6_9BACT</name>
<dbReference type="KEGG" id="acou:A5CBH24_11520"/>
<dbReference type="Pfam" id="PF01648">
    <property type="entry name" value="ACPS"/>
    <property type="match status" value="1"/>
</dbReference>
<accession>A0A4Y1WUC6</accession>
<dbReference type="GO" id="GO:0008897">
    <property type="term" value="F:holo-[acyl-carrier-protein] synthase activity"/>
    <property type="evidence" value="ECO:0007669"/>
    <property type="project" value="InterPro"/>
</dbReference>
<dbReference type="InterPro" id="IPR037143">
    <property type="entry name" value="4-PPantetheinyl_Trfase_dom_sf"/>
</dbReference>
<protein>
    <recommendedName>
        <fullName evidence="2">4'-phosphopantetheinyl transferase domain-containing protein</fullName>
    </recommendedName>
</protein>